<proteinExistence type="predicted"/>
<name>A0ACB6QRZ5_9PLEO</name>
<evidence type="ECO:0000313" key="2">
    <source>
        <dbReference type="Proteomes" id="UP000799755"/>
    </source>
</evidence>
<accession>A0ACB6QRZ5</accession>
<dbReference type="Proteomes" id="UP000799755">
    <property type="component" value="Unassembled WGS sequence"/>
</dbReference>
<sequence>MSEGTHPSLQRFCAPLPRLFSRKPQPLTTISPISEKHPEPTSSASSITSIATTTTTTTTNNNTTFCIPTLPNLRHRSKKSQHTIIYGLQTLHHELAGLKNVSKMHWPQYANPAVNRARAIAQKQQEECHREYREVNAKDQEELELLEELEEALLMLEGWKCFSRMHGLPVERFDVLGAYGFGVRKEDGVIVRL</sequence>
<comment type="caution">
    <text evidence="1">The sequence shown here is derived from an EMBL/GenBank/DDBJ whole genome shotgun (WGS) entry which is preliminary data.</text>
</comment>
<organism evidence="1 2">
    <name type="scientific">Lindgomyces ingoldianus</name>
    <dbReference type="NCBI Taxonomy" id="673940"/>
    <lineage>
        <taxon>Eukaryota</taxon>
        <taxon>Fungi</taxon>
        <taxon>Dikarya</taxon>
        <taxon>Ascomycota</taxon>
        <taxon>Pezizomycotina</taxon>
        <taxon>Dothideomycetes</taxon>
        <taxon>Pleosporomycetidae</taxon>
        <taxon>Pleosporales</taxon>
        <taxon>Lindgomycetaceae</taxon>
        <taxon>Lindgomyces</taxon>
    </lineage>
</organism>
<gene>
    <name evidence="1" type="ORF">BDR25DRAFT_315241</name>
</gene>
<dbReference type="EMBL" id="MU003511">
    <property type="protein sequence ID" value="KAF2469665.1"/>
    <property type="molecule type" value="Genomic_DNA"/>
</dbReference>
<reference evidence="1" key="1">
    <citation type="journal article" date="2020" name="Stud. Mycol.">
        <title>101 Dothideomycetes genomes: a test case for predicting lifestyles and emergence of pathogens.</title>
        <authorList>
            <person name="Haridas S."/>
            <person name="Albert R."/>
            <person name="Binder M."/>
            <person name="Bloem J."/>
            <person name="Labutti K."/>
            <person name="Salamov A."/>
            <person name="Andreopoulos B."/>
            <person name="Baker S."/>
            <person name="Barry K."/>
            <person name="Bills G."/>
            <person name="Bluhm B."/>
            <person name="Cannon C."/>
            <person name="Castanera R."/>
            <person name="Culley D."/>
            <person name="Daum C."/>
            <person name="Ezra D."/>
            <person name="Gonzalez J."/>
            <person name="Henrissat B."/>
            <person name="Kuo A."/>
            <person name="Liang C."/>
            <person name="Lipzen A."/>
            <person name="Lutzoni F."/>
            <person name="Magnuson J."/>
            <person name="Mondo S."/>
            <person name="Nolan M."/>
            <person name="Ohm R."/>
            <person name="Pangilinan J."/>
            <person name="Park H.-J."/>
            <person name="Ramirez L."/>
            <person name="Alfaro M."/>
            <person name="Sun H."/>
            <person name="Tritt A."/>
            <person name="Yoshinaga Y."/>
            <person name="Zwiers L.-H."/>
            <person name="Turgeon B."/>
            <person name="Goodwin S."/>
            <person name="Spatafora J."/>
            <person name="Crous P."/>
            <person name="Grigoriev I."/>
        </authorList>
    </citation>
    <scope>NUCLEOTIDE SEQUENCE</scope>
    <source>
        <strain evidence="1">ATCC 200398</strain>
    </source>
</reference>
<protein>
    <submittedName>
        <fullName evidence="1">Uncharacterized protein</fullName>
    </submittedName>
</protein>
<evidence type="ECO:0000313" key="1">
    <source>
        <dbReference type="EMBL" id="KAF2469665.1"/>
    </source>
</evidence>
<keyword evidence="2" id="KW-1185">Reference proteome</keyword>